<comment type="caution">
    <text evidence="1">The sequence shown here is derived from an EMBL/GenBank/DDBJ whole genome shotgun (WGS) entry which is preliminary data.</text>
</comment>
<gene>
    <name evidence="1" type="ORF">Q5H92_16085</name>
</gene>
<sequence>MSAPSELPEPGRPHLRRAIAQLPQHEPADELWPRIAASLDAEATLARAVTELPIHQPDDALWNAIAARLDAPAAEPEVAPATQQPAGAVVRRLWPTTATARHLAALAASVLLVLAGWWGLRAPAADSGPRETVAYTQEQITLPPAATTLAADPLEAEGRAFIDAHCQSLPAVCQSANFQSLRSQLLELETEEKGLAQYTRQHGNSPELVQHQTQVATLKATVTRELIRLLIVS</sequence>
<protein>
    <recommendedName>
        <fullName evidence="3">Anti-sigma factor</fullName>
    </recommendedName>
</protein>
<accession>A0ABT9ADI1</accession>
<proteinExistence type="predicted"/>
<organism evidence="1 2">
    <name type="scientific">Hymenobacter mellowenesis</name>
    <dbReference type="NCBI Taxonomy" id="3063995"/>
    <lineage>
        <taxon>Bacteria</taxon>
        <taxon>Pseudomonadati</taxon>
        <taxon>Bacteroidota</taxon>
        <taxon>Cytophagia</taxon>
        <taxon>Cytophagales</taxon>
        <taxon>Hymenobacteraceae</taxon>
        <taxon>Hymenobacter</taxon>
    </lineage>
</organism>
<dbReference type="EMBL" id="JAUQSX010000008">
    <property type="protein sequence ID" value="MDO7847885.1"/>
    <property type="molecule type" value="Genomic_DNA"/>
</dbReference>
<evidence type="ECO:0000313" key="1">
    <source>
        <dbReference type="EMBL" id="MDO7847885.1"/>
    </source>
</evidence>
<evidence type="ECO:0000313" key="2">
    <source>
        <dbReference type="Proteomes" id="UP001167796"/>
    </source>
</evidence>
<dbReference type="Proteomes" id="UP001167796">
    <property type="component" value="Unassembled WGS sequence"/>
</dbReference>
<evidence type="ECO:0008006" key="3">
    <source>
        <dbReference type="Google" id="ProtNLM"/>
    </source>
</evidence>
<keyword evidence="2" id="KW-1185">Reference proteome</keyword>
<name>A0ABT9ADI1_9BACT</name>
<reference evidence="1" key="1">
    <citation type="submission" date="2023-07" db="EMBL/GenBank/DDBJ databases">
        <authorList>
            <person name="Kim M.K."/>
        </authorList>
    </citation>
    <scope>NUCLEOTIDE SEQUENCE</scope>
    <source>
        <strain evidence="1">M29</strain>
    </source>
</reference>
<dbReference type="RefSeq" id="WP_305012568.1">
    <property type="nucleotide sequence ID" value="NZ_JAUQSX010000008.1"/>
</dbReference>